<feature type="region of interest" description="Disordered" evidence="8">
    <location>
        <begin position="169"/>
        <end position="239"/>
    </location>
</feature>
<evidence type="ECO:0000256" key="9">
    <source>
        <dbReference type="SAM" id="Phobius"/>
    </source>
</evidence>
<feature type="transmembrane region" description="Helical" evidence="9">
    <location>
        <begin position="332"/>
        <end position="350"/>
    </location>
</feature>
<evidence type="ECO:0000259" key="10">
    <source>
        <dbReference type="Pfam" id="PF13231"/>
    </source>
</evidence>
<feature type="transmembrane region" description="Helical" evidence="9">
    <location>
        <begin position="357"/>
        <end position="378"/>
    </location>
</feature>
<keyword evidence="7 9" id="KW-0472">Membrane</keyword>
<evidence type="ECO:0000256" key="7">
    <source>
        <dbReference type="ARBA" id="ARBA00023136"/>
    </source>
</evidence>
<feature type="region of interest" description="Disordered" evidence="8">
    <location>
        <begin position="1"/>
        <end position="26"/>
    </location>
</feature>
<feature type="transmembrane region" description="Helical" evidence="9">
    <location>
        <begin position="489"/>
        <end position="511"/>
    </location>
</feature>
<dbReference type="RefSeq" id="WP_345435312.1">
    <property type="nucleotide sequence ID" value="NZ_BAABHK010000010.1"/>
</dbReference>
<accession>A0ABP8UJ12</accession>
<reference evidence="13" key="1">
    <citation type="journal article" date="2019" name="Int. J. Syst. Evol. Microbiol.">
        <title>The Global Catalogue of Microorganisms (GCM) 10K type strain sequencing project: providing services to taxonomists for standard genome sequencing and annotation.</title>
        <authorList>
            <consortium name="The Broad Institute Genomics Platform"/>
            <consortium name="The Broad Institute Genome Sequencing Center for Infectious Disease"/>
            <person name="Wu L."/>
            <person name="Ma J."/>
        </authorList>
    </citation>
    <scope>NUCLEOTIDE SEQUENCE [LARGE SCALE GENOMIC DNA]</scope>
    <source>
        <strain evidence="13">JCM 17939</strain>
    </source>
</reference>
<evidence type="ECO:0000259" key="11">
    <source>
        <dbReference type="Pfam" id="PF24878"/>
    </source>
</evidence>
<keyword evidence="2" id="KW-1003">Cell membrane</keyword>
<dbReference type="InterPro" id="IPR011049">
    <property type="entry name" value="Serralysin-like_metalloprot_C"/>
</dbReference>
<feature type="transmembrane region" description="Helical" evidence="9">
    <location>
        <begin position="259"/>
        <end position="282"/>
    </location>
</feature>
<dbReference type="PANTHER" id="PTHR33908:SF3">
    <property type="entry name" value="UNDECAPRENYL PHOSPHATE-ALPHA-4-AMINO-4-DEOXY-L-ARABINOSE ARABINOSYL TRANSFERASE"/>
    <property type="match status" value="1"/>
</dbReference>
<feature type="domain" description="Glycosyltransferase RgtA/B/C/D-like" evidence="10">
    <location>
        <begin position="264"/>
        <end position="370"/>
    </location>
</feature>
<dbReference type="InterPro" id="IPR050297">
    <property type="entry name" value="LipidA_mod_glycosyltrf_83"/>
</dbReference>
<sequence>MTSMTSGPPRQADPEQGTSASRSTNPARRLLRGDAADPAWARPALLVLLAATAVLYVWGLGASGWANSFYSAAVQAGTRSWKAFFFGSSDAANFITVDKTPMALWPMELSARVFGVNTWSILVPQALMGVATVGVLYATVRRILGGRGDRASAGGRDDRVTIGERDDRVTIGERDDRVTGGGRGDRASAGVRDDQVTIDGLGDGVTIDGRDDRVPTGGSDDQVSTGGRGDGVAIGGSGGPVAIDGRGDRVARGGRGDRVAIGGALLAGAVLATTPVAALMFRFNNPDALLVLLLTLGAYGLVRALENASTRWLVVAASCVGLGFLAKMMQAFLVVPAFALVYLLLAPAPVGRRVRQLLLAGVALVVAAGWWVAIVALIPAGSRPYIGGSQHDSVLELALGYNGLGRLNGNETGGLGNLNQDAGWTRMFDAELGGQIAWLLPAALVLLVAGLVLTRGRDRRREFAGFALWGGWLLVTGLVFSFMQGIFHGYYTIALAPAVAALTGMGAAVLWRERHRPAGAVTLAGAVALTAWWSYVLLGRTPDFLPWLRIVVLIGGLLAAALLASAGRAPRRVIGAAVAVAALTSIAGPTAYAVETTDTPHTGAIPTAGPSSGGPGGMRGFGGRRGGPGARGGFGGGRQNRFPGGGFPGGGQTGGGFPGGGQTGGGFPGGGQNGAGGMPQARGGVGGGMGGPGGLLNATTPSTALTALLKQNARSYTWVAATVGSNNASGYQLATGEPVMALGGFNGTDPAPSLQQFQKYVAAGRIHYFIGGSGMGMMRGGNSSGSNDAQQIATWVQQHYTAKTVGGVTVYDLSQTR</sequence>
<keyword evidence="5 9" id="KW-0812">Transmembrane</keyword>
<dbReference type="Pfam" id="PF13231">
    <property type="entry name" value="PMT_2"/>
    <property type="match status" value="2"/>
</dbReference>
<comment type="caution">
    <text evidence="12">The sequence shown here is derived from an EMBL/GenBank/DDBJ whole genome shotgun (WGS) entry which is preliminary data.</text>
</comment>
<keyword evidence="4" id="KW-0808">Transferase</keyword>
<name>A0ABP8UJ12_9ACTN</name>
<evidence type="ECO:0000256" key="2">
    <source>
        <dbReference type="ARBA" id="ARBA00022475"/>
    </source>
</evidence>
<feature type="domain" description="Putative mannosyltransferase YkcA/B-like C-terminal" evidence="11">
    <location>
        <begin position="705"/>
        <end position="799"/>
    </location>
</feature>
<feature type="transmembrane region" description="Helical" evidence="9">
    <location>
        <begin position="39"/>
        <end position="59"/>
    </location>
</feature>
<evidence type="ECO:0000313" key="12">
    <source>
        <dbReference type="EMBL" id="GAA4632324.1"/>
    </source>
</evidence>
<evidence type="ECO:0000256" key="8">
    <source>
        <dbReference type="SAM" id="MobiDB-lite"/>
    </source>
</evidence>
<feature type="transmembrane region" description="Helical" evidence="9">
    <location>
        <begin position="518"/>
        <end position="538"/>
    </location>
</feature>
<feature type="transmembrane region" description="Helical" evidence="9">
    <location>
        <begin position="436"/>
        <end position="454"/>
    </location>
</feature>
<feature type="compositionally biased region" description="Basic and acidic residues" evidence="8">
    <location>
        <begin position="169"/>
        <end position="195"/>
    </location>
</feature>
<feature type="compositionally biased region" description="Polar residues" evidence="8">
    <location>
        <begin position="16"/>
        <end position="26"/>
    </location>
</feature>
<proteinExistence type="predicted"/>
<feature type="compositionally biased region" description="Gly residues" evidence="8">
    <location>
        <begin position="226"/>
        <end position="239"/>
    </location>
</feature>
<dbReference type="InterPro" id="IPR038731">
    <property type="entry name" value="RgtA/B/C-like"/>
</dbReference>
<evidence type="ECO:0000256" key="1">
    <source>
        <dbReference type="ARBA" id="ARBA00004651"/>
    </source>
</evidence>
<evidence type="ECO:0008006" key="14">
    <source>
        <dbReference type="Google" id="ProtNLM"/>
    </source>
</evidence>
<evidence type="ECO:0000256" key="4">
    <source>
        <dbReference type="ARBA" id="ARBA00022679"/>
    </source>
</evidence>
<evidence type="ECO:0000313" key="13">
    <source>
        <dbReference type="Proteomes" id="UP001501442"/>
    </source>
</evidence>
<organism evidence="12 13">
    <name type="scientific">Actinoallomurus vinaceus</name>
    <dbReference type="NCBI Taxonomy" id="1080074"/>
    <lineage>
        <taxon>Bacteria</taxon>
        <taxon>Bacillati</taxon>
        <taxon>Actinomycetota</taxon>
        <taxon>Actinomycetes</taxon>
        <taxon>Streptosporangiales</taxon>
        <taxon>Thermomonosporaceae</taxon>
        <taxon>Actinoallomurus</taxon>
    </lineage>
</organism>
<dbReference type="EMBL" id="BAABHK010000010">
    <property type="protein sequence ID" value="GAA4632324.1"/>
    <property type="molecule type" value="Genomic_DNA"/>
</dbReference>
<feature type="transmembrane region" description="Helical" evidence="9">
    <location>
        <begin position="119"/>
        <end position="140"/>
    </location>
</feature>
<dbReference type="Proteomes" id="UP001501442">
    <property type="component" value="Unassembled WGS sequence"/>
</dbReference>
<evidence type="ECO:0000256" key="5">
    <source>
        <dbReference type="ARBA" id="ARBA00022692"/>
    </source>
</evidence>
<dbReference type="SUPFAM" id="SSF51120">
    <property type="entry name" value="beta-Roll"/>
    <property type="match status" value="1"/>
</dbReference>
<evidence type="ECO:0000256" key="3">
    <source>
        <dbReference type="ARBA" id="ARBA00022676"/>
    </source>
</evidence>
<feature type="transmembrane region" description="Helical" evidence="9">
    <location>
        <begin position="466"/>
        <end position="483"/>
    </location>
</feature>
<feature type="domain" description="Glycosyltransferase RgtA/B/C/D-like" evidence="10">
    <location>
        <begin position="98"/>
        <end position="148"/>
    </location>
</feature>
<feature type="transmembrane region" description="Helical" evidence="9">
    <location>
        <begin position="573"/>
        <end position="594"/>
    </location>
</feature>
<keyword evidence="13" id="KW-1185">Reference proteome</keyword>
<dbReference type="PANTHER" id="PTHR33908">
    <property type="entry name" value="MANNOSYLTRANSFERASE YKCB-RELATED"/>
    <property type="match status" value="1"/>
</dbReference>
<feature type="transmembrane region" description="Helical" evidence="9">
    <location>
        <begin position="544"/>
        <end position="566"/>
    </location>
</feature>
<keyword evidence="6 9" id="KW-1133">Transmembrane helix</keyword>
<feature type="compositionally biased region" description="Gly residues" evidence="8">
    <location>
        <begin position="611"/>
        <end position="694"/>
    </location>
</feature>
<dbReference type="InterPro" id="IPR056785">
    <property type="entry name" value="YkcA/B-like_C"/>
</dbReference>
<comment type="subcellular location">
    <subcellularLocation>
        <location evidence="1">Cell membrane</location>
        <topology evidence="1">Multi-pass membrane protein</topology>
    </subcellularLocation>
</comment>
<gene>
    <name evidence="12" type="ORF">GCM10023196_065290</name>
</gene>
<keyword evidence="3" id="KW-0328">Glycosyltransferase</keyword>
<protein>
    <recommendedName>
        <fullName evidence="14">Glycosyl transferase</fullName>
    </recommendedName>
</protein>
<dbReference type="Pfam" id="PF24878">
    <property type="entry name" value="YkcB_C"/>
    <property type="match status" value="1"/>
</dbReference>
<evidence type="ECO:0000256" key="6">
    <source>
        <dbReference type="ARBA" id="ARBA00022989"/>
    </source>
</evidence>
<feature type="region of interest" description="Disordered" evidence="8">
    <location>
        <begin position="597"/>
        <end position="694"/>
    </location>
</feature>